<reference evidence="2" key="1">
    <citation type="submission" date="2023-03" db="EMBL/GenBank/DDBJ databases">
        <title>MT1 and MT2 Draft Genomes of Novel Species.</title>
        <authorList>
            <person name="Venkateswaran K."/>
        </authorList>
    </citation>
    <scope>NUCLEOTIDE SEQUENCE</scope>
    <source>
        <strain evidence="2">F6_8S_P_1A</strain>
    </source>
</reference>
<evidence type="ECO:0000313" key="3">
    <source>
        <dbReference type="Proteomes" id="UP001174210"/>
    </source>
</evidence>
<gene>
    <name evidence="2" type="ORF">P5G59_20005</name>
</gene>
<comment type="caution">
    <text evidence="2">The sequence shown here is derived from an EMBL/GenBank/DDBJ whole genome shotgun (WGS) entry which is preliminary data.</text>
</comment>
<proteinExistence type="predicted"/>
<organism evidence="2 3">
    <name type="scientific">Leifsonia virtsii</name>
    <dbReference type="NCBI Taxonomy" id="3035915"/>
    <lineage>
        <taxon>Bacteria</taxon>
        <taxon>Bacillati</taxon>
        <taxon>Actinomycetota</taxon>
        <taxon>Actinomycetes</taxon>
        <taxon>Micrococcales</taxon>
        <taxon>Microbacteriaceae</taxon>
        <taxon>Leifsonia</taxon>
    </lineage>
</organism>
<accession>A0ABT8J5A4</accession>
<dbReference type="Proteomes" id="UP001174210">
    <property type="component" value="Unassembled WGS sequence"/>
</dbReference>
<evidence type="ECO:0000313" key="2">
    <source>
        <dbReference type="EMBL" id="MDN4599444.1"/>
    </source>
</evidence>
<keyword evidence="1" id="KW-0175">Coiled coil</keyword>
<sequence>MTNPAQELAALLSGWHVSNGNTPVTARGGEHQGDLPFWQKQAHAVNLVQEIERAIAALDAQNRNVEEFRAAVPAWYRAVFSYSIPWGNGLNGSSAAIDSAALSMLSGFGLVLDLMGDSPALSSTQREELRVSLAQAQELLDEELSAVPNTERAYVMTLVDALTTALSFDGPLDAEALKATIDQLNGALIAIAAQLSVVGEADKAQVFMDVVKKIVSATRGAVYDAAALAGIVAAVPIVQQALTK</sequence>
<dbReference type="RefSeq" id="WP_301220786.1">
    <property type="nucleotide sequence ID" value="NZ_JAROCB010000007.1"/>
</dbReference>
<evidence type="ECO:0000256" key="1">
    <source>
        <dbReference type="SAM" id="Coils"/>
    </source>
</evidence>
<keyword evidence="3" id="KW-1185">Reference proteome</keyword>
<dbReference type="EMBL" id="JAROCB010000007">
    <property type="protein sequence ID" value="MDN4599444.1"/>
    <property type="molecule type" value="Genomic_DNA"/>
</dbReference>
<feature type="coiled-coil region" evidence="1">
    <location>
        <begin position="44"/>
        <end position="71"/>
    </location>
</feature>
<name>A0ABT8J5A4_9MICO</name>
<protein>
    <submittedName>
        <fullName evidence="2">Uncharacterized protein</fullName>
    </submittedName>
</protein>